<evidence type="ECO:0000313" key="9">
    <source>
        <dbReference type="EMBL" id="RZC51722.1"/>
    </source>
</evidence>
<evidence type="ECO:0000256" key="3">
    <source>
        <dbReference type="ARBA" id="ARBA00022801"/>
    </source>
</evidence>
<dbReference type="Pfam" id="PF00413">
    <property type="entry name" value="Peptidase_M10"/>
    <property type="match status" value="1"/>
</dbReference>
<comment type="cofactor">
    <cofactor evidence="6">
        <name>Zn(2+)</name>
        <dbReference type="ChEBI" id="CHEBI:29105"/>
    </cofactor>
    <text evidence="6">Binds 2 Zn(2+) ions per subunit.</text>
</comment>
<sequence length="254" mass="28701">MDDINHIQAKNCYLICFLFLILCFPYTAISVSPTLPTISDLSSPELLHNIDHYTVIKGKSTWRKSNLTYALSPIFMIDYINRDDILSALDSSFTSWSSVVQLNFTETQDYDGADITIGFYYGDHGDGFPFTQGVLAHAFAPEIAKMHFNGAVIWSIDFHREKRPDAFDLESVATHEIGHLLGLDHSADPDAVMFRSIHRRTKKRELTPDDVQGIQTLYSQRPNYRPHKNAADSNKTLSLLLSFVSLIMLLGLLV</sequence>
<keyword evidence="4 6" id="KW-0862">Zinc</keyword>
<keyword evidence="6" id="KW-0106">Calcium</keyword>
<dbReference type="AlphaFoldDB" id="A0A4Y7IVJ2"/>
<proteinExistence type="predicted"/>
<evidence type="ECO:0000313" key="10">
    <source>
        <dbReference type="Proteomes" id="UP000316621"/>
    </source>
</evidence>
<dbReference type="InterPro" id="IPR006026">
    <property type="entry name" value="Peptidase_Metallo"/>
</dbReference>
<keyword evidence="10" id="KW-1185">Reference proteome</keyword>
<accession>A0A4Y7IVJ2</accession>
<feature type="binding site" evidence="6">
    <location>
        <position position="124"/>
    </location>
    <ligand>
        <name>Zn(2+)</name>
        <dbReference type="ChEBI" id="CHEBI:29105"/>
        <label>1</label>
    </ligand>
</feature>
<dbReference type="CDD" id="cd04278">
    <property type="entry name" value="ZnMc_MMP"/>
    <property type="match status" value="1"/>
</dbReference>
<feature type="binding site" evidence="6">
    <location>
        <position position="185"/>
    </location>
    <ligand>
        <name>Zn(2+)</name>
        <dbReference type="ChEBI" id="CHEBI:29105"/>
        <label>2</label>
        <note>catalytic</note>
    </ligand>
</feature>
<dbReference type="PRINTS" id="PR00138">
    <property type="entry name" value="MATRIXIN"/>
</dbReference>
<feature type="binding site" evidence="6">
    <location>
        <position position="193"/>
    </location>
    <ligand>
        <name>Zn(2+)</name>
        <dbReference type="ChEBI" id="CHEBI:29105"/>
        <label>2</label>
        <note>catalytic</note>
    </ligand>
</feature>
<evidence type="ECO:0000256" key="7">
    <source>
        <dbReference type="SAM" id="Phobius"/>
    </source>
</evidence>
<dbReference type="Gramene" id="RZC51722">
    <property type="protein sequence ID" value="RZC51722"/>
    <property type="gene ID" value="C5167_020150"/>
</dbReference>
<feature type="domain" description="Peptidase metallopeptidase" evidence="8">
    <location>
        <begin position="58"/>
        <end position="220"/>
    </location>
</feature>
<reference evidence="9 10" key="1">
    <citation type="journal article" date="2018" name="Science">
        <title>The opium poppy genome and morphinan production.</title>
        <authorList>
            <person name="Guo L."/>
            <person name="Winzer T."/>
            <person name="Yang X."/>
            <person name="Li Y."/>
            <person name="Ning Z."/>
            <person name="He Z."/>
            <person name="Teodor R."/>
            <person name="Lu Y."/>
            <person name="Bowser T.A."/>
            <person name="Graham I.A."/>
            <person name="Ye K."/>
        </authorList>
    </citation>
    <scope>NUCLEOTIDE SEQUENCE [LARGE SCALE GENOMIC DNA]</scope>
    <source>
        <strain evidence="10">cv. HN1</strain>
        <tissue evidence="9">Leaves</tissue>
    </source>
</reference>
<feature type="binding site" evidence="6">
    <location>
        <position position="114"/>
    </location>
    <ligand>
        <name>Ca(2+)</name>
        <dbReference type="ChEBI" id="CHEBI:29108"/>
        <label>2</label>
    </ligand>
</feature>
<feature type="binding site" evidence="6">
    <location>
        <position position="147"/>
    </location>
    <ligand>
        <name>Zn(2+)</name>
        <dbReference type="ChEBI" id="CHEBI:29105"/>
        <label>1</label>
    </ligand>
</feature>
<dbReference type="InterPro" id="IPR001818">
    <property type="entry name" value="Pept_M10_metallopeptidase"/>
</dbReference>
<keyword evidence="2 6" id="KW-0479">Metal-binding</keyword>
<dbReference type="Proteomes" id="UP000316621">
    <property type="component" value="Chromosome 2"/>
</dbReference>
<dbReference type="Gene3D" id="3.40.390.10">
    <property type="entry name" value="Collagenase (Catalytic Domain)"/>
    <property type="match status" value="1"/>
</dbReference>
<protein>
    <recommendedName>
        <fullName evidence="8">Peptidase metallopeptidase domain-containing protein</fullName>
    </recommendedName>
</protein>
<feature type="transmembrane region" description="Helical" evidence="7">
    <location>
        <begin position="12"/>
        <end position="29"/>
    </location>
</feature>
<keyword evidence="7" id="KW-0472">Membrane</keyword>
<evidence type="ECO:0000256" key="6">
    <source>
        <dbReference type="PIRSR" id="PIRSR621190-2"/>
    </source>
</evidence>
<keyword evidence="3" id="KW-0378">Hydrolase</keyword>
<feature type="binding site" evidence="6">
    <location>
        <position position="126"/>
    </location>
    <ligand>
        <name>Zn(2+)</name>
        <dbReference type="ChEBI" id="CHEBI:29105"/>
        <label>1</label>
    </ligand>
</feature>
<dbReference type="SUPFAM" id="SSF55486">
    <property type="entry name" value="Metalloproteases ('zincins'), catalytic domain"/>
    <property type="match status" value="1"/>
</dbReference>
<dbReference type="InterPro" id="IPR033739">
    <property type="entry name" value="M10A_MMP"/>
</dbReference>
<evidence type="ECO:0000256" key="2">
    <source>
        <dbReference type="ARBA" id="ARBA00022723"/>
    </source>
</evidence>
<feature type="binding site" evidence="6">
    <location>
        <position position="137"/>
    </location>
    <ligand>
        <name>Zn(2+)</name>
        <dbReference type="ChEBI" id="CHEBI:29105"/>
        <label>1</label>
    </ligand>
</feature>
<keyword evidence="1" id="KW-0645">Protease</keyword>
<keyword evidence="7" id="KW-0812">Transmembrane</keyword>
<feature type="active site" evidence="5">
    <location>
        <position position="176"/>
    </location>
</feature>
<dbReference type="GO" id="GO:0006508">
    <property type="term" value="P:proteolysis"/>
    <property type="evidence" value="ECO:0007669"/>
    <property type="project" value="UniProtKB-KW"/>
</dbReference>
<evidence type="ECO:0000259" key="8">
    <source>
        <dbReference type="SMART" id="SM00235"/>
    </source>
</evidence>
<dbReference type="GO" id="GO:0008270">
    <property type="term" value="F:zinc ion binding"/>
    <property type="evidence" value="ECO:0007669"/>
    <property type="project" value="InterPro"/>
</dbReference>
<dbReference type="PANTHER" id="PTHR10201:SF321">
    <property type="entry name" value="METALLOENDOPROTEINASE 4-MMP"/>
    <property type="match status" value="1"/>
</dbReference>
<feature type="binding site" evidence="6">
    <location>
        <position position="179"/>
    </location>
    <ligand>
        <name>Zn(2+)</name>
        <dbReference type="ChEBI" id="CHEBI:29105"/>
        <label>2</label>
        <note>catalytic</note>
    </ligand>
</feature>
<dbReference type="EMBL" id="CM010716">
    <property type="protein sequence ID" value="RZC51722.1"/>
    <property type="molecule type" value="Genomic_DNA"/>
</dbReference>
<dbReference type="PANTHER" id="PTHR10201">
    <property type="entry name" value="MATRIX METALLOPROTEINASE"/>
    <property type="match status" value="1"/>
</dbReference>
<gene>
    <name evidence="9" type="ORF">C5167_020150</name>
</gene>
<comment type="cofactor">
    <cofactor evidence="6">
        <name>Ca(2+)</name>
        <dbReference type="ChEBI" id="CHEBI:29108"/>
    </cofactor>
    <text evidence="6">Can bind about 5 Ca(2+) ions per subunit.</text>
</comment>
<dbReference type="InterPro" id="IPR024079">
    <property type="entry name" value="MetalloPept_cat_dom_sf"/>
</dbReference>
<feature type="binding site" evidence="6">
    <location>
        <position position="175"/>
    </location>
    <ligand>
        <name>Zn(2+)</name>
        <dbReference type="ChEBI" id="CHEBI:29105"/>
        <label>2</label>
        <note>catalytic</note>
    </ligand>
</feature>
<evidence type="ECO:0000256" key="1">
    <source>
        <dbReference type="ARBA" id="ARBA00022670"/>
    </source>
</evidence>
<dbReference type="GO" id="GO:0030574">
    <property type="term" value="P:collagen catabolic process"/>
    <property type="evidence" value="ECO:0007669"/>
    <property type="project" value="TreeGrafter"/>
</dbReference>
<dbReference type="GO" id="GO:0030198">
    <property type="term" value="P:extracellular matrix organization"/>
    <property type="evidence" value="ECO:0007669"/>
    <property type="project" value="TreeGrafter"/>
</dbReference>
<dbReference type="GO" id="GO:0004222">
    <property type="term" value="F:metalloendopeptidase activity"/>
    <property type="evidence" value="ECO:0007669"/>
    <property type="project" value="InterPro"/>
</dbReference>
<organism evidence="9 10">
    <name type="scientific">Papaver somniferum</name>
    <name type="common">Opium poppy</name>
    <dbReference type="NCBI Taxonomy" id="3469"/>
    <lineage>
        <taxon>Eukaryota</taxon>
        <taxon>Viridiplantae</taxon>
        <taxon>Streptophyta</taxon>
        <taxon>Embryophyta</taxon>
        <taxon>Tracheophyta</taxon>
        <taxon>Spermatophyta</taxon>
        <taxon>Magnoliopsida</taxon>
        <taxon>Ranunculales</taxon>
        <taxon>Papaveraceae</taxon>
        <taxon>Papaveroideae</taxon>
        <taxon>Papaver</taxon>
    </lineage>
</organism>
<dbReference type="SMART" id="SM00235">
    <property type="entry name" value="ZnMc"/>
    <property type="match status" value="1"/>
</dbReference>
<dbReference type="GO" id="GO:0031012">
    <property type="term" value="C:extracellular matrix"/>
    <property type="evidence" value="ECO:0007669"/>
    <property type="project" value="InterPro"/>
</dbReference>
<name>A0A4Y7IVJ2_PAPSO</name>
<keyword evidence="7" id="KW-1133">Transmembrane helix</keyword>
<dbReference type="InterPro" id="IPR021190">
    <property type="entry name" value="Pept_M10A"/>
</dbReference>
<evidence type="ECO:0000256" key="5">
    <source>
        <dbReference type="PIRSR" id="PIRSR621190-1"/>
    </source>
</evidence>
<evidence type="ECO:0000256" key="4">
    <source>
        <dbReference type="ARBA" id="ARBA00022833"/>
    </source>
</evidence>
<dbReference type="OMA" id="RRIWHQK"/>